<dbReference type="PANTHER" id="PTHR13504:SF35">
    <property type="entry name" value="PROTEIN ADENYLYLTRANSFERASE SOFIC"/>
    <property type="match status" value="1"/>
</dbReference>
<dbReference type="PANTHER" id="PTHR13504">
    <property type="entry name" value="FIDO DOMAIN-CONTAINING PROTEIN DDB_G0283145"/>
    <property type="match status" value="1"/>
</dbReference>
<dbReference type="InterPro" id="IPR026287">
    <property type="entry name" value="SoFic-like"/>
</dbReference>
<dbReference type="Pfam" id="PF13784">
    <property type="entry name" value="Fic_N"/>
    <property type="match status" value="1"/>
</dbReference>
<organism evidence="2 3">
    <name type="scientific">Algoriphagus confluentis</name>
    <dbReference type="NCBI Taxonomy" id="1697556"/>
    <lineage>
        <taxon>Bacteria</taxon>
        <taxon>Pseudomonadati</taxon>
        <taxon>Bacteroidota</taxon>
        <taxon>Cytophagia</taxon>
        <taxon>Cytophagales</taxon>
        <taxon>Cyclobacteriaceae</taxon>
        <taxon>Algoriphagus</taxon>
    </lineage>
</organism>
<dbReference type="InterPro" id="IPR036597">
    <property type="entry name" value="Fido-like_dom_sf"/>
</dbReference>
<protein>
    <submittedName>
        <fullName evidence="2">Fic family protein</fullName>
    </submittedName>
</protein>
<dbReference type="RefSeq" id="WP_338223955.1">
    <property type="nucleotide sequence ID" value="NZ_BTPD01000005.1"/>
</dbReference>
<evidence type="ECO:0000313" key="2">
    <source>
        <dbReference type="EMBL" id="GMQ29234.1"/>
    </source>
</evidence>
<accession>A0ABQ6PMN8</accession>
<dbReference type="InterPro" id="IPR048770">
    <property type="entry name" value="SoFic-like_C"/>
</dbReference>
<dbReference type="Gene3D" id="1.10.3290.10">
    <property type="entry name" value="Fido-like domain"/>
    <property type="match status" value="1"/>
</dbReference>
<dbReference type="InterPro" id="IPR025758">
    <property type="entry name" value="Fic/DOC_N"/>
</dbReference>
<dbReference type="Proteomes" id="UP001338309">
    <property type="component" value="Unassembled WGS sequence"/>
</dbReference>
<name>A0ABQ6PMN8_9BACT</name>
<dbReference type="PIRSF" id="PIRSF038925">
    <property type="entry name" value="AMP-prot_trans"/>
    <property type="match status" value="1"/>
</dbReference>
<proteinExistence type="predicted"/>
<evidence type="ECO:0000313" key="3">
    <source>
        <dbReference type="Proteomes" id="UP001338309"/>
    </source>
</evidence>
<dbReference type="InterPro" id="IPR040198">
    <property type="entry name" value="Fido_containing"/>
</dbReference>
<dbReference type="Pfam" id="PF02661">
    <property type="entry name" value="Fic"/>
    <property type="match status" value="1"/>
</dbReference>
<comment type="caution">
    <text evidence="2">The sequence shown here is derived from an EMBL/GenBank/DDBJ whole genome shotgun (WGS) entry which is preliminary data.</text>
</comment>
<dbReference type="Pfam" id="PF21248">
    <property type="entry name" value="SoFic-like_C"/>
    <property type="match status" value="1"/>
</dbReference>
<dbReference type="EMBL" id="BTPD01000005">
    <property type="protein sequence ID" value="GMQ29234.1"/>
    <property type="molecule type" value="Genomic_DNA"/>
</dbReference>
<keyword evidence="3" id="KW-1185">Reference proteome</keyword>
<gene>
    <name evidence="2" type="ORF">Aconfl_18770</name>
</gene>
<dbReference type="SUPFAM" id="SSF140931">
    <property type="entry name" value="Fic-like"/>
    <property type="match status" value="1"/>
</dbReference>
<sequence>MFNKTIPYNDLPLLPPKAELETKPILLKTISASRALAQLNGAIRNLPNPTFFLDTIHLQEAKASSAIENIITTNDDLYQALIADKKFESPETKEVIRYKEALWMGLERMKSRPFITTNLCIELVQTIKGNTAGIRTTLGTTLSNTAGEVIYTPPTGEEVIREKLANWEKFINEDNSFDPLIKMGLMHYQFEAIHPFADGNGRTGRILLLLFLKQTGLLEIPAIYLSEYIIQHKNDYYRHLREVTEQEDWEGFIIYMLEMVEKTANHGLKRLDQVTKLMEHTAEQIRITLPKVYSKDLVEIIFRLPYTKRQFLIDAGLGTPKTVGNYLSELEAAGFLTSKKVGKEKLYLNTPLMNILENSSLE</sequence>
<reference evidence="2 3" key="1">
    <citation type="submission" date="2023-08" db="EMBL/GenBank/DDBJ databases">
        <title>Draft genome sequence of Algoriphagus confluentis.</title>
        <authorList>
            <person name="Takatani N."/>
            <person name="Hosokawa M."/>
            <person name="Sawabe T."/>
        </authorList>
    </citation>
    <scope>NUCLEOTIDE SEQUENCE [LARGE SCALE GENOMIC DNA]</scope>
    <source>
        <strain evidence="2 3">NBRC 111222</strain>
    </source>
</reference>
<dbReference type="PROSITE" id="PS51459">
    <property type="entry name" value="FIDO"/>
    <property type="match status" value="1"/>
</dbReference>
<feature type="domain" description="Fido" evidence="1">
    <location>
        <begin position="115"/>
        <end position="258"/>
    </location>
</feature>
<dbReference type="InterPro" id="IPR003812">
    <property type="entry name" value="Fido"/>
</dbReference>
<evidence type="ECO:0000259" key="1">
    <source>
        <dbReference type="PROSITE" id="PS51459"/>
    </source>
</evidence>